<dbReference type="EMBL" id="ML994637">
    <property type="protein sequence ID" value="KAF2184721.1"/>
    <property type="molecule type" value="Genomic_DNA"/>
</dbReference>
<gene>
    <name evidence="2" type="ORF">K469DRAFT_666565</name>
</gene>
<dbReference type="OrthoDB" id="3990500at2759"/>
<protein>
    <recommendedName>
        <fullName evidence="4">FUN14-domain-containing protein</fullName>
    </recommendedName>
</protein>
<keyword evidence="3" id="KW-1185">Reference proteome</keyword>
<evidence type="ECO:0000256" key="1">
    <source>
        <dbReference type="SAM" id="SignalP"/>
    </source>
</evidence>
<evidence type="ECO:0008006" key="4">
    <source>
        <dbReference type="Google" id="ProtNLM"/>
    </source>
</evidence>
<sequence>MSILPGLRRTLLLSTPFLASAPLLLRQCNRPLLCDSSDPLTKITSDLKYKYIQEAQRPVSTSSGRLNPSTIRQISLGSILGVLGGLGVSVFSRPLAVLLGLGIFFVQEKKKLTEVTQFLESRGIHVIPYSYLQQRFHSTNIRSLVQDNIAFKVSFGITFALAGFAEFKPLD</sequence>
<dbReference type="AlphaFoldDB" id="A0A6A6DYF3"/>
<reference evidence="2" key="1">
    <citation type="journal article" date="2020" name="Stud. Mycol.">
        <title>101 Dothideomycetes genomes: a test case for predicting lifestyles and emergence of pathogens.</title>
        <authorList>
            <person name="Haridas S."/>
            <person name="Albert R."/>
            <person name="Binder M."/>
            <person name="Bloem J."/>
            <person name="Labutti K."/>
            <person name="Salamov A."/>
            <person name="Andreopoulos B."/>
            <person name="Baker S."/>
            <person name="Barry K."/>
            <person name="Bills G."/>
            <person name="Bluhm B."/>
            <person name="Cannon C."/>
            <person name="Castanera R."/>
            <person name="Culley D."/>
            <person name="Daum C."/>
            <person name="Ezra D."/>
            <person name="Gonzalez J."/>
            <person name="Henrissat B."/>
            <person name="Kuo A."/>
            <person name="Liang C."/>
            <person name="Lipzen A."/>
            <person name="Lutzoni F."/>
            <person name="Magnuson J."/>
            <person name="Mondo S."/>
            <person name="Nolan M."/>
            <person name="Ohm R."/>
            <person name="Pangilinan J."/>
            <person name="Park H.-J."/>
            <person name="Ramirez L."/>
            <person name="Alfaro M."/>
            <person name="Sun H."/>
            <person name="Tritt A."/>
            <person name="Yoshinaga Y."/>
            <person name="Zwiers L.-H."/>
            <person name="Turgeon B."/>
            <person name="Goodwin S."/>
            <person name="Spatafora J."/>
            <person name="Crous P."/>
            <person name="Grigoriev I."/>
        </authorList>
    </citation>
    <scope>NUCLEOTIDE SEQUENCE</scope>
    <source>
        <strain evidence="2">CBS 207.26</strain>
    </source>
</reference>
<accession>A0A6A6DYF3</accession>
<proteinExistence type="predicted"/>
<feature type="signal peptide" evidence="1">
    <location>
        <begin position="1"/>
        <end position="21"/>
    </location>
</feature>
<organism evidence="2 3">
    <name type="scientific">Zopfia rhizophila CBS 207.26</name>
    <dbReference type="NCBI Taxonomy" id="1314779"/>
    <lineage>
        <taxon>Eukaryota</taxon>
        <taxon>Fungi</taxon>
        <taxon>Dikarya</taxon>
        <taxon>Ascomycota</taxon>
        <taxon>Pezizomycotina</taxon>
        <taxon>Dothideomycetes</taxon>
        <taxon>Dothideomycetes incertae sedis</taxon>
        <taxon>Zopfiaceae</taxon>
        <taxon>Zopfia</taxon>
    </lineage>
</organism>
<feature type="chain" id="PRO_5025371552" description="FUN14-domain-containing protein" evidence="1">
    <location>
        <begin position="22"/>
        <end position="171"/>
    </location>
</feature>
<name>A0A6A6DYF3_9PEZI</name>
<evidence type="ECO:0000313" key="2">
    <source>
        <dbReference type="EMBL" id="KAF2184721.1"/>
    </source>
</evidence>
<evidence type="ECO:0000313" key="3">
    <source>
        <dbReference type="Proteomes" id="UP000800200"/>
    </source>
</evidence>
<keyword evidence="1" id="KW-0732">Signal</keyword>
<dbReference type="Proteomes" id="UP000800200">
    <property type="component" value="Unassembled WGS sequence"/>
</dbReference>